<sequence>MQMHTDDEIYAVDDTFLGPPGQTFPFAVRYRAYGIGAAIFAVILALEIWLEIIGPWNAVYGLLVTVGLTMWIMDRVTHETGIRPLLTVFWHEVSAPRRRTPHSRTGRLDLAKVQRRQRNNTPAS</sequence>
<dbReference type="Proteomes" id="UP001500016">
    <property type="component" value="Unassembled WGS sequence"/>
</dbReference>
<organism evidence="2 3">
    <name type="scientific">Streptomyces albiaxialis</name>
    <dbReference type="NCBI Taxonomy" id="329523"/>
    <lineage>
        <taxon>Bacteria</taxon>
        <taxon>Bacillati</taxon>
        <taxon>Actinomycetota</taxon>
        <taxon>Actinomycetes</taxon>
        <taxon>Kitasatosporales</taxon>
        <taxon>Streptomycetaceae</taxon>
        <taxon>Streptomyces</taxon>
    </lineage>
</organism>
<keyword evidence="1" id="KW-1133">Transmembrane helix</keyword>
<evidence type="ECO:0008006" key="4">
    <source>
        <dbReference type="Google" id="ProtNLM"/>
    </source>
</evidence>
<protein>
    <recommendedName>
        <fullName evidence="4">Integral membrane protein</fullName>
    </recommendedName>
</protein>
<name>A0ABP5IJP2_9ACTN</name>
<feature type="transmembrane region" description="Helical" evidence="1">
    <location>
        <begin position="32"/>
        <end position="50"/>
    </location>
</feature>
<evidence type="ECO:0000313" key="2">
    <source>
        <dbReference type="EMBL" id="GAA2100445.1"/>
    </source>
</evidence>
<feature type="transmembrane region" description="Helical" evidence="1">
    <location>
        <begin position="56"/>
        <end position="73"/>
    </location>
</feature>
<reference evidence="3" key="1">
    <citation type="journal article" date="2019" name="Int. J. Syst. Evol. Microbiol.">
        <title>The Global Catalogue of Microorganisms (GCM) 10K type strain sequencing project: providing services to taxonomists for standard genome sequencing and annotation.</title>
        <authorList>
            <consortium name="The Broad Institute Genomics Platform"/>
            <consortium name="The Broad Institute Genome Sequencing Center for Infectious Disease"/>
            <person name="Wu L."/>
            <person name="Ma J."/>
        </authorList>
    </citation>
    <scope>NUCLEOTIDE SEQUENCE [LARGE SCALE GENOMIC DNA]</scope>
    <source>
        <strain evidence="3">JCM 15478</strain>
    </source>
</reference>
<dbReference type="EMBL" id="BAAAPE010000023">
    <property type="protein sequence ID" value="GAA2100445.1"/>
    <property type="molecule type" value="Genomic_DNA"/>
</dbReference>
<proteinExistence type="predicted"/>
<evidence type="ECO:0000256" key="1">
    <source>
        <dbReference type="SAM" id="Phobius"/>
    </source>
</evidence>
<evidence type="ECO:0000313" key="3">
    <source>
        <dbReference type="Proteomes" id="UP001500016"/>
    </source>
</evidence>
<keyword evidence="1" id="KW-0812">Transmembrane</keyword>
<gene>
    <name evidence="2" type="ORF">GCM10009801_72970</name>
</gene>
<comment type="caution">
    <text evidence="2">The sequence shown here is derived from an EMBL/GenBank/DDBJ whole genome shotgun (WGS) entry which is preliminary data.</text>
</comment>
<keyword evidence="3" id="KW-1185">Reference proteome</keyword>
<dbReference type="RefSeq" id="WP_344534528.1">
    <property type="nucleotide sequence ID" value="NZ_BAAAPE010000023.1"/>
</dbReference>
<accession>A0ABP5IJP2</accession>
<keyword evidence="1" id="KW-0472">Membrane</keyword>